<evidence type="ECO:0000313" key="1">
    <source>
        <dbReference type="EMBL" id="KZM25107.1"/>
    </source>
</evidence>
<comment type="caution">
    <text evidence="1">The sequence shown here is derived from an EMBL/GenBank/DDBJ whole genome shotgun (WGS) entry which is preliminary data.</text>
</comment>
<dbReference type="Proteomes" id="UP000076837">
    <property type="component" value="Unassembled WGS sequence"/>
</dbReference>
<protein>
    <submittedName>
        <fullName evidence="1">Uncharacterized protein</fullName>
    </submittedName>
</protein>
<keyword evidence="2" id="KW-1185">Reference proteome</keyword>
<sequence length="73" mass="7947">MSAGDSSIPSLTDILTVFQHCALSSLVASHPSSRALFCSTATSNYGTEKQPAWERKETIVLQASQRAMFKLNE</sequence>
<gene>
    <name evidence="1" type="ORF">ST47_g3749</name>
</gene>
<name>A0A163H185_DIDRA</name>
<evidence type="ECO:0000313" key="2">
    <source>
        <dbReference type="Proteomes" id="UP000076837"/>
    </source>
</evidence>
<reference evidence="1 2" key="1">
    <citation type="journal article" date="2016" name="Sci. Rep.">
        <title>Draft genome sequencing and secretome analysis of fungal phytopathogen Ascochyta rabiei provides insight into the necrotrophic effector repertoire.</title>
        <authorList>
            <person name="Verma S."/>
            <person name="Gazara R.K."/>
            <person name="Nizam S."/>
            <person name="Parween S."/>
            <person name="Chattopadhyay D."/>
            <person name="Verma P.K."/>
        </authorList>
    </citation>
    <scope>NUCLEOTIDE SEQUENCE [LARGE SCALE GENOMIC DNA]</scope>
    <source>
        <strain evidence="1 2">ArDII</strain>
    </source>
</reference>
<dbReference type="EMBL" id="JYNV01000138">
    <property type="protein sequence ID" value="KZM25107.1"/>
    <property type="molecule type" value="Genomic_DNA"/>
</dbReference>
<dbReference type="AlphaFoldDB" id="A0A163H185"/>
<accession>A0A163H185</accession>
<proteinExistence type="predicted"/>
<organism evidence="1 2">
    <name type="scientific">Didymella rabiei</name>
    <name type="common">Chickpea ascochyta blight fungus</name>
    <name type="synonym">Mycosphaerella rabiei</name>
    <dbReference type="NCBI Taxonomy" id="5454"/>
    <lineage>
        <taxon>Eukaryota</taxon>
        <taxon>Fungi</taxon>
        <taxon>Dikarya</taxon>
        <taxon>Ascomycota</taxon>
        <taxon>Pezizomycotina</taxon>
        <taxon>Dothideomycetes</taxon>
        <taxon>Pleosporomycetidae</taxon>
        <taxon>Pleosporales</taxon>
        <taxon>Pleosporineae</taxon>
        <taxon>Didymellaceae</taxon>
        <taxon>Ascochyta</taxon>
    </lineage>
</organism>